<name>A0A6H2C798_DOLFA</name>
<protein>
    <submittedName>
        <fullName evidence="1">Uncharacterized protein</fullName>
    </submittedName>
</protein>
<gene>
    <name evidence="1" type="ORF">HGD76_15385</name>
</gene>
<dbReference type="KEGG" id="dfs:HGD76_15385"/>
<accession>A0A6H2C798</accession>
<sequence length="107" mass="12600">MEKLQTASRQAEIEATFITLANQWREENRGISSTNQMCMHPAYQQIIGMGEVVIPLLLRELEKKSGRWFWALKSISREDPVPPEYRGNTEKMTKAWLEWGKQRGYNW</sequence>
<proteinExistence type="predicted"/>
<evidence type="ECO:0000313" key="2">
    <source>
        <dbReference type="Proteomes" id="UP000502433"/>
    </source>
</evidence>
<dbReference type="Proteomes" id="UP000502433">
    <property type="component" value="Chromosome"/>
</dbReference>
<organism evidence="1 2">
    <name type="scientific">Dolichospermum flos-aquae CCAP 1403/13F</name>
    <dbReference type="NCBI Taxonomy" id="315271"/>
    <lineage>
        <taxon>Bacteria</taxon>
        <taxon>Bacillati</taxon>
        <taxon>Cyanobacteriota</taxon>
        <taxon>Cyanophyceae</taxon>
        <taxon>Nostocales</taxon>
        <taxon>Aphanizomenonaceae</taxon>
        <taxon>Dolichospermum</taxon>
    </lineage>
</organism>
<reference evidence="1 2" key="1">
    <citation type="submission" date="2020-04" db="EMBL/GenBank/DDBJ databases">
        <title>Genome-Wide Identification of 5-Methylcytosine Sites in Bacterial Genomes By High-Throughput Sequencing of MspJI Restriction Fragments.</title>
        <authorList>
            <person name="Wu V."/>
        </authorList>
    </citation>
    <scope>NUCLEOTIDE SEQUENCE [LARGE SCALE GENOMIC DNA]</scope>
    <source>
        <strain evidence="1 2">CCAP 1403/13f</strain>
    </source>
</reference>
<dbReference type="EMBL" id="CP051206">
    <property type="protein sequence ID" value="QJB47076.1"/>
    <property type="molecule type" value="Genomic_DNA"/>
</dbReference>
<evidence type="ECO:0000313" key="1">
    <source>
        <dbReference type="EMBL" id="QJB47076.1"/>
    </source>
</evidence>
<dbReference type="AlphaFoldDB" id="A0A6H2C798"/>
<reference evidence="1 2" key="2">
    <citation type="submission" date="2020-04" db="EMBL/GenBank/DDBJ databases">
        <authorList>
            <person name="Fomenkov A."/>
            <person name="Anton B.P."/>
            <person name="Roberts R.J."/>
        </authorList>
    </citation>
    <scope>NUCLEOTIDE SEQUENCE [LARGE SCALE GENOMIC DNA]</scope>
    <source>
        <strain evidence="1 2">CCAP 1403/13f</strain>
    </source>
</reference>